<keyword evidence="2" id="KW-0732">Signal</keyword>
<dbReference type="EMBL" id="OUUW01000011">
    <property type="protein sequence ID" value="SPP86536.1"/>
    <property type="molecule type" value="Genomic_DNA"/>
</dbReference>
<gene>
    <name evidence="3" type="ORF">DGUA_6G008752</name>
</gene>
<feature type="compositionally biased region" description="Pro residues" evidence="1">
    <location>
        <begin position="76"/>
        <end position="92"/>
    </location>
</feature>
<organism evidence="3 4">
    <name type="scientific">Drosophila guanche</name>
    <name type="common">Fruit fly</name>
    <dbReference type="NCBI Taxonomy" id="7266"/>
    <lineage>
        <taxon>Eukaryota</taxon>
        <taxon>Metazoa</taxon>
        <taxon>Ecdysozoa</taxon>
        <taxon>Arthropoda</taxon>
        <taxon>Hexapoda</taxon>
        <taxon>Insecta</taxon>
        <taxon>Pterygota</taxon>
        <taxon>Neoptera</taxon>
        <taxon>Endopterygota</taxon>
        <taxon>Diptera</taxon>
        <taxon>Brachycera</taxon>
        <taxon>Muscomorpha</taxon>
        <taxon>Ephydroidea</taxon>
        <taxon>Drosophilidae</taxon>
        <taxon>Drosophila</taxon>
        <taxon>Sophophora</taxon>
    </lineage>
</organism>
<sequence length="313" mass="33455">MEVAMSLRFLILMAVILCVAMAQVATTEKPKGSTTTGKPMKATDRRDKRQLGNTAASSGSNFPIFYDGVGVNPPLQQLPPLQPLPLPLPLPPLQQLQPGQGQGQGQGQTQSSWLPNFGQNFGQNLPIIGTLVGGLPNLISSLGLGNLNGGFGNLGGLNLGQLGLGGLTPVVAAPVPVPVPITPNQQCPLTQKLSCRCEPLLQLPGQKLSSQLRGPQAQSQSQSQSQLVQILRQNVRRNEDGSQELRVVLSSGHVLYQRTAKDLGQSGHFAMRLPSGRFFNIFYSVNEKEYTVRADVKDAPPSSDLDEELTGQI</sequence>
<keyword evidence="4" id="KW-1185">Reference proteome</keyword>
<feature type="region of interest" description="Disordered" evidence="1">
    <location>
        <begin position="27"/>
        <end position="56"/>
    </location>
</feature>
<reference evidence="4" key="1">
    <citation type="submission" date="2018-01" db="EMBL/GenBank/DDBJ databases">
        <authorList>
            <person name="Alioto T."/>
            <person name="Alioto T."/>
        </authorList>
    </citation>
    <scope>NUCLEOTIDE SEQUENCE [LARGE SCALE GENOMIC DNA]</scope>
</reference>
<feature type="chain" id="PRO_5017251473" description="DUF4794 domain-containing protein" evidence="2">
    <location>
        <begin position="23"/>
        <end position="313"/>
    </location>
</feature>
<dbReference type="STRING" id="7266.A0A3B0KL44"/>
<dbReference type="OrthoDB" id="7869978at2759"/>
<dbReference type="Proteomes" id="UP000268350">
    <property type="component" value="Unassembled WGS sequence"/>
</dbReference>
<protein>
    <recommendedName>
        <fullName evidence="5">DUF4794 domain-containing protein</fullName>
    </recommendedName>
</protein>
<dbReference type="OMA" id="RYFNIYY"/>
<evidence type="ECO:0000256" key="2">
    <source>
        <dbReference type="SAM" id="SignalP"/>
    </source>
</evidence>
<evidence type="ECO:0008006" key="5">
    <source>
        <dbReference type="Google" id="ProtNLM"/>
    </source>
</evidence>
<evidence type="ECO:0000313" key="3">
    <source>
        <dbReference type="EMBL" id="SPP86536.1"/>
    </source>
</evidence>
<evidence type="ECO:0000256" key="1">
    <source>
        <dbReference type="SAM" id="MobiDB-lite"/>
    </source>
</evidence>
<evidence type="ECO:0000313" key="4">
    <source>
        <dbReference type="Proteomes" id="UP000268350"/>
    </source>
</evidence>
<dbReference type="AlphaFoldDB" id="A0A3B0KL44"/>
<feature type="signal peptide" evidence="2">
    <location>
        <begin position="1"/>
        <end position="22"/>
    </location>
</feature>
<feature type="compositionally biased region" description="Basic and acidic residues" evidence="1">
    <location>
        <begin position="41"/>
        <end position="50"/>
    </location>
</feature>
<feature type="region of interest" description="Disordered" evidence="1">
    <location>
        <begin position="76"/>
        <end position="111"/>
    </location>
</feature>
<proteinExistence type="predicted"/>
<name>A0A3B0KL44_DROGU</name>
<accession>A0A3B0KL44</accession>